<accession>A0A0M3AYV9</accession>
<dbReference type="FunFam" id="1.10.10.60:FF:000141">
    <property type="entry name" value="TetR family transcriptional regulator"/>
    <property type="match status" value="1"/>
</dbReference>
<dbReference type="SUPFAM" id="SSF46689">
    <property type="entry name" value="Homeodomain-like"/>
    <property type="match status" value="1"/>
</dbReference>
<dbReference type="InterPro" id="IPR039536">
    <property type="entry name" value="TetR_C_Proteobacteria"/>
</dbReference>
<dbReference type="InterPro" id="IPR036271">
    <property type="entry name" value="Tet_transcr_reg_TetR-rel_C_sf"/>
</dbReference>
<dbReference type="PRINTS" id="PR00455">
    <property type="entry name" value="HTHTETR"/>
</dbReference>
<feature type="domain" description="HTH tetR-type" evidence="5">
    <location>
        <begin position="9"/>
        <end position="69"/>
    </location>
</feature>
<dbReference type="GO" id="GO:0000976">
    <property type="term" value="F:transcription cis-regulatory region binding"/>
    <property type="evidence" value="ECO:0007669"/>
    <property type="project" value="TreeGrafter"/>
</dbReference>
<dbReference type="Pfam" id="PF00440">
    <property type="entry name" value="TetR_N"/>
    <property type="match status" value="1"/>
</dbReference>
<evidence type="ECO:0000256" key="4">
    <source>
        <dbReference type="PROSITE-ProRule" id="PRU00335"/>
    </source>
</evidence>
<dbReference type="Gene3D" id="1.10.10.60">
    <property type="entry name" value="Homeodomain-like"/>
    <property type="match status" value="1"/>
</dbReference>
<dbReference type="PANTHER" id="PTHR30055:SF146">
    <property type="entry name" value="HTH-TYPE TRANSCRIPTIONAL DUAL REGULATOR CECR"/>
    <property type="match status" value="1"/>
</dbReference>
<dbReference type="PATRIC" id="fig|56193.3.peg.274"/>
<dbReference type="GO" id="GO:0003700">
    <property type="term" value="F:DNA-binding transcription factor activity"/>
    <property type="evidence" value="ECO:0007669"/>
    <property type="project" value="TreeGrafter"/>
</dbReference>
<dbReference type="InterPro" id="IPR050109">
    <property type="entry name" value="HTH-type_TetR-like_transc_reg"/>
</dbReference>
<dbReference type="AlphaFoldDB" id="A0A0M3AYV9"/>
<keyword evidence="2 4" id="KW-0238">DNA-binding</keyword>
<comment type="caution">
    <text evidence="6">The sequence shown here is derived from an EMBL/GenBank/DDBJ whole genome shotgun (WGS) entry which is preliminary data.</text>
</comment>
<dbReference type="Gene3D" id="1.10.357.10">
    <property type="entry name" value="Tetracycline Repressor, domain 2"/>
    <property type="match status" value="1"/>
</dbReference>
<dbReference type="RefSeq" id="WP_046762555.1">
    <property type="nucleotide sequence ID" value="NZ_LBIC01000001.1"/>
</dbReference>
<organism evidence="6 7">
    <name type="scientific">Sphingobium chungbukense</name>
    <dbReference type="NCBI Taxonomy" id="56193"/>
    <lineage>
        <taxon>Bacteria</taxon>
        <taxon>Pseudomonadati</taxon>
        <taxon>Pseudomonadota</taxon>
        <taxon>Alphaproteobacteria</taxon>
        <taxon>Sphingomonadales</taxon>
        <taxon>Sphingomonadaceae</taxon>
        <taxon>Sphingobium</taxon>
    </lineage>
</organism>
<keyword evidence="7" id="KW-1185">Reference proteome</keyword>
<evidence type="ECO:0000256" key="2">
    <source>
        <dbReference type="ARBA" id="ARBA00023125"/>
    </source>
</evidence>
<evidence type="ECO:0000313" key="6">
    <source>
        <dbReference type="EMBL" id="KKW94121.1"/>
    </source>
</evidence>
<evidence type="ECO:0000259" key="5">
    <source>
        <dbReference type="PROSITE" id="PS50977"/>
    </source>
</evidence>
<keyword evidence="1" id="KW-0805">Transcription regulation</keyword>
<dbReference type="EMBL" id="LBIC01000001">
    <property type="protein sequence ID" value="KKW94121.1"/>
    <property type="molecule type" value="Genomic_DNA"/>
</dbReference>
<dbReference type="InterPro" id="IPR009057">
    <property type="entry name" value="Homeodomain-like_sf"/>
</dbReference>
<evidence type="ECO:0000256" key="1">
    <source>
        <dbReference type="ARBA" id="ARBA00023015"/>
    </source>
</evidence>
<dbReference type="InterPro" id="IPR001647">
    <property type="entry name" value="HTH_TetR"/>
</dbReference>
<dbReference type="STRING" id="56193.YP76_01335"/>
<dbReference type="PROSITE" id="PS50977">
    <property type="entry name" value="HTH_TETR_2"/>
    <property type="match status" value="1"/>
</dbReference>
<dbReference type="SUPFAM" id="SSF48498">
    <property type="entry name" value="Tetracyclin repressor-like, C-terminal domain"/>
    <property type="match status" value="1"/>
</dbReference>
<keyword evidence="3" id="KW-0804">Transcription</keyword>
<reference evidence="6 7" key="1">
    <citation type="submission" date="2015-04" db="EMBL/GenBank/DDBJ databases">
        <title>Genome sequence of aromatic hydrocarbons-degrading Sphingobium chungbukense DJ77.</title>
        <authorList>
            <person name="Kim Y.-C."/>
            <person name="Chae J.-C."/>
        </authorList>
    </citation>
    <scope>NUCLEOTIDE SEQUENCE [LARGE SCALE GENOMIC DNA]</scope>
    <source>
        <strain evidence="6 7">DJ77</strain>
    </source>
</reference>
<gene>
    <name evidence="6" type="ORF">YP76_01335</name>
</gene>
<name>A0A0M3AYV9_9SPHN</name>
<evidence type="ECO:0000313" key="7">
    <source>
        <dbReference type="Proteomes" id="UP000033874"/>
    </source>
</evidence>
<dbReference type="PANTHER" id="PTHR30055">
    <property type="entry name" value="HTH-TYPE TRANSCRIPTIONAL REGULATOR RUTR"/>
    <property type="match status" value="1"/>
</dbReference>
<proteinExistence type="predicted"/>
<evidence type="ECO:0000256" key="3">
    <source>
        <dbReference type="ARBA" id="ARBA00023163"/>
    </source>
</evidence>
<protein>
    <submittedName>
        <fullName evidence="6">TetR family transcriptional regulator</fullName>
    </submittedName>
</protein>
<sequence>MSRREARRRDRRKAIMEVAARSFLTHGYAATTMSSIAAELGGSKGTLWSYFPSKEALFAAVLDEATTAYRAQLAELLDPCGDLRTTLERLGLNLLQKVTSPTAIALNRLVLSEAARFPEIGAIFHEYGPLHTRRLIAEFLERAMTRGLLRTADPLLSARTYTVLLMSGCHQMLMLGLIPQATQEQIAADVAVALDCFMRTYAPDPVAPRAR</sequence>
<feature type="DNA-binding region" description="H-T-H motif" evidence="4">
    <location>
        <begin position="32"/>
        <end position="51"/>
    </location>
</feature>
<dbReference type="Pfam" id="PF14246">
    <property type="entry name" value="TetR_C_7"/>
    <property type="match status" value="1"/>
</dbReference>
<dbReference type="Proteomes" id="UP000033874">
    <property type="component" value="Unassembled WGS sequence"/>
</dbReference>